<dbReference type="InterPro" id="IPR052337">
    <property type="entry name" value="SAT4-like"/>
</dbReference>
<dbReference type="STRING" id="183478.A0A364NBM9"/>
<evidence type="ECO:0000313" key="9">
    <source>
        <dbReference type="EMBL" id="RAR14652.1"/>
    </source>
</evidence>
<evidence type="ECO:0000256" key="1">
    <source>
        <dbReference type="ARBA" id="ARBA00004141"/>
    </source>
</evidence>
<keyword evidence="9" id="KW-0969">Cilium</keyword>
<evidence type="ECO:0000256" key="6">
    <source>
        <dbReference type="SAM" id="MobiDB-lite"/>
    </source>
</evidence>
<dbReference type="Proteomes" id="UP000249619">
    <property type="component" value="Unassembled WGS sequence"/>
</dbReference>
<comment type="subcellular location">
    <subcellularLocation>
        <location evidence="1">Membrane</location>
        <topology evidence="1">Multi-pass membrane protein</topology>
    </subcellularLocation>
</comment>
<reference evidence="10" key="1">
    <citation type="submission" date="2018-05" db="EMBL/GenBank/DDBJ databases">
        <title>Draft genome sequence of Stemphylium lycopersici strain CIDEFI 213.</title>
        <authorList>
            <person name="Medina R."/>
            <person name="Franco M.E.E."/>
            <person name="Lucentini C.G."/>
            <person name="Saparrat M.C.N."/>
            <person name="Balatti P.A."/>
        </authorList>
    </citation>
    <scope>NUCLEOTIDE SEQUENCE [LARGE SCALE GENOMIC DNA]</scope>
    <source>
        <strain evidence="10">CIDEFI 213</strain>
    </source>
</reference>
<gene>
    <name evidence="9" type="ORF">DDE83_001875</name>
</gene>
<dbReference type="OrthoDB" id="444631at2759"/>
<sequence>MAGGVAPEAVIPIEAMLMVLCMLVASGRLVPRLVQGHHLTLSDSLLVVSILDAIGLFATDALTYEYGGMSEEETESSVAQTIALKKVQFAGNMFYDTGIYWPKLAILALYFRLIPPTMPWLRKALYAVTAFTAAAMITTCFLDTFWCGREVSVNWSPEYSACSTFNSKEVFRIDWSMNIFSDMLIFALPFPLLRSLQLHHRQIWGLVVTFSLGAVTIAMSIVRYATIEIIHAWTNVFVLSMAELAIAIIVVSLPSMRSFLRRGGFFSSNKKSRSSESRTAYAQRTPAGGSHGFLRPSRRGKHTVRIHTDEDSGSEVELNSLGRKDVIYETQRVSVQYSHSQDGDTENAGKLP</sequence>
<feature type="transmembrane region" description="Helical" evidence="7">
    <location>
        <begin position="205"/>
        <end position="226"/>
    </location>
</feature>
<evidence type="ECO:0000256" key="3">
    <source>
        <dbReference type="ARBA" id="ARBA00022989"/>
    </source>
</evidence>
<feature type="transmembrane region" description="Helical" evidence="7">
    <location>
        <begin position="93"/>
        <end position="113"/>
    </location>
</feature>
<keyword evidence="2 7" id="KW-0812">Transmembrane</keyword>
<evidence type="ECO:0000256" key="4">
    <source>
        <dbReference type="ARBA" id="ARBA00023136"/>
    </source>
</evidence>
<proteinExistence type="inferred from homology"/>
<evidence type="ECO:0000313" key="10">
    <source>
        <dbReference type="Proteomes" id="UP000249619"/>
    </source>
</evidence>
<organism evidence="9 10">
    <name type="scientific">Stemphylium lycopersici</name>
    <name type="common">Tomato gray leaf spot disease fungus</name>
    <name type="synonym">Thyrospora lycopersici</name>
    <dbReference type="NCBI Taxonomy" id="183478"/>
    <lineage>
        <taxon>Eukaryota</taxon>
        <taxon>Fungi</taxon>
        <taxon>Dikarya</taxon>
        <taxon>Ascomycota</taxon>
        <taxon>Pezizomycotina</taxon>
        <taxon>Dothideomycetes</taxon>
        <taxon>Pleosporomycetidae</taxon>
        <taxon>Pleosporales</taxon>
        <taxon>Pleosporineae</taxon>
        <taxon>Pleosporaceae</taxon>
        <taxon>Stemphylium</taxon>
    </lineage>
</organism>
<feature type="transmembrane region" description="Helical" evidence="7">
    <location>
        <begin position="45"/>
        <end position="64"/>
    </location>
</feature>
<feature type="region of interest" description="Disordered" evidence="6">
    <location>
        <begin position="267"/>
        <end position="317"/>
    </location>
</feature>
<keyword evidence="4 7" id="KW-0472">Membrane</keyword>
<dbReference type="InterPro" id="IPR049326">
    <property type="entry name" value="Rhodopsin_dom_fungi"/>
</dbReference>
<feature type="transmembrane region" description="Helical" evidence="7">
    <location>
        <begin position="6"/>
        <end position="25"/>
    </location>
</feature>
<dbReference type="GO" id="GO:0016020">
    <property type="term" value="C:membrane"/>
    <property type="evidence" value="ECO:0007669"/>
    <property type="project" value="UniProtKB-SubCell"/>
</dbReference>
<protein>
    <submittedName>
        <fullName evidence="9">Archaeal flagellin n-terminal-like-like protein</fullName>
    </submittedName>
</protein>
<feature type="domain" description="Rhodopsin" evidence="8">
    <location>
        <begin position="28"/>
        <end position="262"/>
    </location>
</feature>
<dbReference type="PANTHER" id="PTHR33048:SF92">
    <property type="entry name" value="INTEGRAL MEMBRANE PROTEIN"/>
    <property type="match status" value="1"/>
</dbReference>
<dbReference type="Pfam" id="PF20684">
    <property type="entry name" value="Fung_rhodopsin"/>
    <property type="match status" value="1"/>
</dbReference>
<comment type="caution">
    <text evidence="9">The sequence shown here is derived from an EMBL/GenBank/DDBJ whole genome shotgun (WGS) entry which is preliminary data.</text>
</comment>
<comment type="similarity">
    <text evidence="5">Belongs to the SAT4 family.</text>
</comment>
<dbReference type="EMBL" id="QGDH01000019">
    <property type="protein sequence ID" value="RAR14652.1"/>
    <property type="molecule type" value="Genomic_DNA"/>
</dbReference>
<dbReference type="AlphaFoldDB" id="A0A364NBM9"/>
<dbReference type="PANTHER" id="PTHR33048">
    <property type="entry name" value="PTH11-LIKE INTEGRAL MEMBRANE PROTEIN (AFU_ORTHOLOGUE AFUA_5G11245)"/>
    <property type="match status" value="1"/>
</dbReference>
<evidence type="ECO:0000256" key="2">
    <source>
        <dbReference type="ARBA" id="ARBA00022692"/>
    </source>
</evidence>
<feature type="transmembrane region" description="Helical" evidence="7">
    <location>
        <begin position="232"/>
        <end position="253"/>
    </location>
</feature>
<feature type="compositionally biased region" description="Basic residues" evidence="6">
    <location>
        <begin position="296"/>
        <end position="305"/>
    </location>
</feature>
<name>A0A364NBM9_STELY</name>
<evidence type="ECO:0000256" key="7">
    <source>
        <dbReference type="SAM" id="Phobius"/>
    </source>
</evidence>
<keyword evidence="3 7" id="KW-1133">Transmembrane helix</keyword>
<evidence type="ECO:0000259" key="8">
    <source>
        <dbReference type="Pfam" id="PF20684"/>
    </source>
</evidence>
<feature type="transmembrane region" description="Helical" evidence="7">
    <location>
        <begin position="175"/>
        <end position="193"/>
    </location>
</feature>
<keyword evidence="9" id="KW-0966">Cell projection</keyword>
<evidence type="ECO:0000256" key="5">
    <source>
        <dbReference type="ARBA" id="ARBA00038359"/>
    </source>
</evidence>
<accession>A0A364NBM9</accession>
<feature type="transmembrane region" description="Helical" evidence="7">
    <location>
        <begin position="125"/>
        <end position="146"/>
    </location>
</feature>
<keyword evidence="10" id="KW-1185">Reference proteome</keyword>
<keyword evidence="9" id="KW-0282">Flagellum</keyword>